<keyword evidence="2" id="KW-1185">Reference proteome</keyword>
<dbReference type="AlphaFoldDB" id="A0A4Q9DHI4"/>
<dbReference type="Gene3D" id="2.130.10.10">
    <property type="entry name" value="YVTN repeat-like/Quinoprotein amine dehydrogenase"/>
    <property type="match status" value="1"/>
</dbReference>
<dbReference type="SUPFAM" id="SSF69304">
    <property type="entry name" value="Tricorn protease N-terminal domain"/>
    <property type="match status" value="1"/>
</dbReference>
<dbReference type="PANTHER" id="PTHR36842">
    <property type="entry name" value="PROTEIN TOLB HOMOLOG"/>
    <property type="match status" value="1"/>
</dbReference>
<evidence type="ECO:0008006" key="3">
    <source>
        <dbReference type="Google" id="ProtNLM"/>
    </source>
</evidence>
<name>A0A4Q9DHI4_9BACL</name>
<dbReference type="InterPro" id="IPR011659">
    <property type="entry name" value="WD40"/>
</dbReference>
<organism evidence="1 2">
    <name type="scientific">Paenibacillus thalictri</name>
    <dbReference type="NCBI Taxonomy" id="2527873"/>
    <lineage>
        <taxon>Bacteria</taxon>
        <taxon>Bacillati</taxon>
        <taxon>Bacillota</taxon>
        <taxon>Bacilli</taxon>
        <taxon>Bacillales</taxon>
        <taxon>Paenibacillaceae</taxon>
        <taxon>Paenibacillus</taxon>
    </lineage>
</organism>
<dbReference type="RefSeq" id="WP_131016984.1">
    <property type="nucleotide sequence ID" value="NZ_SIRE01000024.1"/>
</dbReference>
<dbReference type="Pfam" id="PF07676">
    <property type="entry name" value="PD40"/>
    <property type="match status" value="2"/>
</dbReference>
<dbReference type="Proteomes" id="UP000293142">
    <property type="component" value="Unassembled WGS sequence"/>
</dbReference>
<accession>A0A4Q9DHI4</accession>
<protein>
    <recommendedName>
        <fullName evidence="3">Oligogalacturonate lyase domain-containing protein</fullName>
    </recommendedName>
</protein>
<dbReference type="OrthoDB" id="8432779at2"/>
<sequence>MGRGTAYAPERRFFRDTRTGVEGVQLTSIPGIHIKLYFHVNAFTPDSRTLVFQSFSAMGRDAKVDLFKVNVDGLGLTQLTDAAEAGSPVVSPDGQWLYYMCQGELRRVSMTTYEEHSIGYIEGVRPSTGLSANTAGSTINASMSADGAVYFTDATLKSGRRAILRYTTDGKMASVIYESDDITHTQCEPSEAKVIAFQHRPDEKHRNIWLINEDGSNLRPLDLPYGNGHWMWLGQTKRIISNLEKRCNGISVMGERDEKPELLATGEHFWHAASSRDGEWIVSDTSWPDNGIQLIHTGTRKYKPLCYPESSNSHPQWSHPHPSFSPDASYVVYNSDRTGMAQMYIVRVPEELKEELRNSGEVEHPYGKANG</sequence>
<proteinExistence type="predicted"/>
<dbReference type="EMBL" id="SIRE01000024">
    <property type="protein sequence ID" value="TBL72416.1"/>
    <property type="molecule type" value="Genomic_DNA"/>
</dbReference>
<reference evidence="1 2" key="1">
    <citation type="submission" date="2019-02" db="EMBL/GenBank/DDBJ databases">
        <title>Paenibacillus sp. nov., isolated from surface-sterilized tissue of Thalictrum simplex L.</title>
        <authorList>
            <person name="Tuo L."/>
        </authorList>
    </citation>
    <scope>NUCLEOTIDE SEQUENCE [LARGE SCALE GENOMIC DNA]</scope>
    <source>
        <strain evidence="1 2">N2SHLJ1</strain>
    </source>
</reference>
<evidence type="ECO:0000313" key="1">
    <source>
        <dbReference type="EMBL" id="TBL72416.1"/>
    </source>
</evidence>
<dbReference type="InterPro" id="IPR015943">
    <property type="entry name" value="WD40/YVTN_repeat-like_dom_sf"/>
</dbReference>
<gene>
    <name evidence="1" type="ORF">EYB31_28965</name>
</gene>
<evidence type="ECO:0000313" key="2">
    <source>
        <dbReference type="Proteomes" id="UP000293142"/>
    </source>
</evidence>
<dbReference type="PANTHER" id="PTHR36842:SF1">
    <property type="entry name" value="PROTEIN TOLB"/>
    <property type="match status" value="1"/>
</dbReference>
<comment type="caution">
    <text evidence="1">The sequence shown here is derived from an EMBL/GenBank/DDBJ whole genome shotgun (WGS) entry which is preliminary data.</text>
</comment>